<keyword evidence="1" id="KW-0732">Signal</keyword>
<dbReference type="GeneID" id="100302487"/>
<dbReference type="RefSeq" id="XP_008188234.1">
    <property type="nucleotide sequence ID" value="XM_008190012.3"/>
</dbReference>
<sequence>MVKYINYILSIFLVLIFIGCIYADVEECLGQMNSVNLTVLRDESNGKPTRIEKLPYVKDYIDIIHKEGKVIIRPVQFCLNVKQ</sequence>
<name>A0A8R2FCX9_ACYPI</name>
<feature type="chain" id="PRO_5035945240" evidence="1">
    <location>
        <begin position="24"/>
        <end position="83"/>
    </location>
</feature>
<dbReference type="PROSITE" id="PS51257">
    <property type="entry name" value="PROKAR_LIPOPROTEIN"/>
    <property type="match status" value="1"/>
</dbReference>
<accession>A0A8R2FCX9</accession>
<evidence type="ECO:0000313" key="2">
    <source>
        <dbReference type="EnsemblMetazoa" id="XP_008188234.1"/>
    </source>
</evidence>
<dbReference type="Proteomes" id="UP000007819">
    <property type="component" value="Chromosome X"/>
</dbReference>
<protein>
    <submittedName>
        <fullName evidence="2">Uncharacterized protein</fullName>
    </submittedName>
</protein>
<dbReference type="EnsemblMetazoa" id="XM_008190012.3">
    <property type="protein sequence ID" value="XP_008188234.1"/>
    <property type="gene ID" value="LOC100302487"/>
</dbReference>
<reference evidence="3" key="1">
    <citation type="submission" date="2010-06" db="EMBL/GenBank/DDBJ databases">
        <authorList>
            <person name="Jiang H."/>
            <person name="Abraham K."/>
            <person name="Ali S."/>
            <person name="Alsbrooks S.L."/>
            <person name="Anim B.N."/>
            <person name="Anosike U.S."/>
            <person name="Attaway T."/>
            <person name="Bandaranaike D.P."/>
            <person name="Battles P.K."/>
            <person name="Bell S.N."/>
            <person name="Bell A.V."/>
            <person name="Beltran B."/>
            <person name="Bickham C."/>
            <person name="Bustamante Y."/>
            <person name="Caleb T."/>
            <person name="Canada A."/>
            <person name="Cardenas V."/>
            <person name="Carter K."/>
            <person name="Chacko J."/>
            <person name="Chandrabose M.N."/>
            <person name="Chavez D."/>
            <person name="Chavez A."/>
            <person name="Chen L."/>
            <person name="Chu H.-S."/>
            <person name="Claassen K.J."/>
            <person name="Cockrell R."/>
            <person name="Collins M."/>
            <person name="Cooper J.A."/>
            <person name="Cree A."/>
            <person name="Curry S.M."/>
            <person name="Da Y."/>
            <person name="Dao M.D."/>
            <person name="Das B."/>
            <person name="Davila M.-L."/>
            <person name="Davy-Carroll L."/>
            <person name="Denson S."/>
            <person name="Dinh H."/>
            <person name="Ebong V.E."/>
            <person name="Edwards J.R."/>
            <person name="Egan A."/>
            <person name="El-Daye J."/>
            <person name="Escobedo L."/>
            <person name="Fernandez S."/>
            <person name="Fernando P.R."/>
            <person name="Flagg N."/>
            <person name="Forbes L.D."/>
            <person name="Fowler R.G."/>
            <person name="Fu Q."/>
            <person name="Gabisi R.A."/>
            <person name="Ganer J."/>
            <person name="Garbino Pronczuk A."/>
            <person name="Garcia R.M."/>
            <person name="Garner T."/>
            <person name="Garrett T.E."/>
            <person name="Gonzalez D.A."/>
            <person name="Hamid H."/>
            <person name="Hawkins E.S."/>
            <person name="Hirani K."/>
            <person name="Hogues M.E."/>
            <person name="Hollins B."/>
            <person name="Hsiao C.-H."/>
            <person name="Jabil R."/>
            <person name="James M.L."/>
            <person name="Jhangiani S.N."/>
            <person name="Johnson B."/>
            <person name="Johnson Q."/>
            <person name="Joshi V."/>
            <person name="Kalu J.B."/>
            <person name="Kam C."/>
            <person name="Kashfia A."/>
            <person name="Keebler J."/>
            <person name="Kisamo H."/>
            <person name="Kovar C.L."/>
            <person name="Lago L.A."/>
            <person name="Lai C.-Y."/>
            <person name="Laidlaw J."/>
            <person name="Lara F."/>
            <person name="Le T.-K."/>
            <person name="Lee S.L."/>
            <person name="Legall F.H."/>
            <person name="Lemon S.J."/>
            <person name="Lewis L.R."/>
            <person name="Li B."/>
            <person name="Liu Y."/>
            <person name="Liu Y.-S."/>
            <person name="Lopez J."/>
            <person name="Lozado R.J."/>
            <person name="Lu J."/>
            <person name="Madu R.C."/>
            <person name="Maheshwari M."/>
            <person name="Maheshwari R."/>
            <person name="Malloy K."/>
            <person name="Martinez E."/>
            <person name="Mathew T."/>
            <person name="Mercado I.C."/>
            <person name="Mercado C."/>
            <person name="Meyer B."/>
            <person name="Montgomery K."/>
            <person name="Morgan M.B."/>
            <person name="Munidasa M."/>
            <person name="Nazareth L.V."/>
            <person name="Nelson J."/>
            <person name="Ng B.M."/>
            <person name="Nguyen N.B."/>
            <person name="Nguyen P.Q."/>
            <person name="Nguyen T."/>
            <person name="Obregon M."/>
            <person name="Okwuonu G.O."/>
            <person name="Onwere C.G."/>
            <person name="Orozco G."/>
            <person name="Parra A."/>
            <person name="Patel S."/>
            <person name="Patil S."/>
            <person name="Perez A."/>
            <person name="Perez Y."/>
            <person name="Pham C."/>
            <person name="Primus E.L."/>
            <person name="Pu L.-L."/>
            <person name="Puazo M."/>
            <person name="Qin X."/>
            <person name="Quiroz J.B."/>
            <person name="Reese J."/>
            <person name="Richards S."/>
            <person name="Rives C.M."/>
            <person name="Robberts R."/>
            <person name="Ruiz S.J."/>
            <person name="Ruiz M.J."/>
            <person name="Santibanez J."/>
            <person name="Schneider B.W."/>
            <person name="Sisson I."/>
            <person name="Smith M."/>
            <person name="Sodergren E."/>
            <person name="Song X.-Z."/>
            <person name="Song B.B."/>
            <person name="Summersgill H."/>
            <person name="Thelus R."/>
            <person name="Thornton R.D."/>
            <person name="Trejos Z.Y."/>
            <person name="Usmani K."/>
            <person name="Vattathil S."/>
            <person name="Villasana D."/>
            <person name="Walker D.L."/>
            <person name="Wang S."/>
            <person name="Wang K."/>
            <person name="White C.S."/>
            <person name="Williams A.C."/>
            <person name="Williamson J."/>
            <person name="Wilson K."/>
            <person name="Woghiren I.O."/>
            <person name="Woodworth J.R."/>
            <person name="Worley K.C."/>
            <person name="Wright R.A."/>
            <person name="Wu W."/>
            <person name="Young L."/>
            <person name="Zhang L."/>
            <person name="Zhang J."/>
            <person name="Zhu Y."/>
            <person name="Muzny D.M."/>
            <person name="Weinstock G."/>
            <person name="Gibbs R.A."/>
        </authorList>
    </citation>
    <scope>NUCLEOTIDE SEQUENCE [LARGE SCALE GENOMIC DNA]</scope>
    <source>
        <strain evidence="3">LSR1</strain>
    </source>
</reference>
<organism evidence="2 3">
    <name type="scientific">Acyrthosiphon pisum</name>
    <name type="common">Pea aphid</name>
    <dbReference type="NCBI Taxonomy" id="7029"/>
    <lineage>
        <taxon>Eukaryota</taxon>
        <taxon>Metazoa</taxon>
        <taxon>Ecdysozoa</taxon>
        <taxon>Arthropoda</taxon>
        <taxon>Hexapoda</taxon>
        <taxon>Insecta</taxon>
        <taxon>Pterygota</taxon>
        <taxon>Neoptera</taxon>
        <taxon>Paraneoptera</taxon>
        <taxon>Hemiptera</taxon>
        <taxon>Sternorrhyncha</taxon>
        <taxon>Aphidomorpha</taxon>
        <taxon>Aphidoidea</taxon>
        <taxon>Aphididae</taxon>
        <taxon>Macrosiphini</taxon>
        <taxon>Acyrthosiphon</taxon>
    </lineage>
</organism>
<dbReference type="AlphaFoldDB" id="A0A8R2FCX9"/>
<reference evidence="2" key="2">
    <citation type="submission" date="2022-06" db="UniProtKB">
        <authorList>
            <consortium name="EnsemblMetazoa"/>
        </authorList>
    </citation>
    <scope>IDENTIFICATION</scope>
</reference>
<feature type="signal peptide" evidence="1">
    <location>
        <begin position="1"/>
        <end position="23"/>
    </location>
</feature>
<evidence type="ECO:0000256" key="1">
    <source>
        <dbReference type="SAM" id="SignalP"/>
    </source>
</evidence>
<keyword evidence="3" id="KW-1185">Reference proteome</keyword>
<evidence type="ECO:0000313" key="3">
    <source>
        <dbReference type="Proteomes" id="UP000007819"/>
    </source>
</evidence>
<proteinExistence type="predicted"/>